<sequence length="198" mass="22168">MGSERGVRETVDFNQTEDIRLVSITSKDKIQGDRRDGAIISNRCLGSDQRDGRNPSWFIPWFFSSHGHQICVSTIPQDIQGTGEGPKRLDIRLASDFRLVGHASMSLTPTFGVVTKGKVPCNFTAWRSYVRYAHPCLVTEYVRKTHILEEGRGNDGVPVHMLLLLPWGERRDAHILKMDWNGAPTSTTNVHGPVTQVS</sequence>
<name>A0A0J8RAV3_COCIT</name>
<gene>
    <name evidence="1" type="ORF">CIHG_00103</name>
</gene>
<evidence type="ECO:0000313" key="2">
    <source>
        <dbReference type="Proteomes" id="UP000054563"/>
    </source>
</evidence>
<proteinExistence type="predicted"/>
<organism evidence="1 2">
    <name type="scientific">Coccidioides immitis H538.4</name>
    <dbReference type="NCBI Taxonomy" id="396776"/>
    <lineage>
        <taxon>Eukaryota</taxon>
        <taxon>Fungi</taxon>
        <taxon>Dikarya</taxon>
        <taxon>Ascomycota</taxon>
        <taxon>Pezizomycotina</taxon>
        <taxon>Eurotiomycetes</taxon>
        <taxon>Eurotiomycetidae</taxon>
        <taxon>Onygenales</taxon>
        <taxon>Onygenaceae</taxon>
        <taxon>Coccidioides</taxon>
    </lineage>
</organism>
<dbReference type="EMBL" id="DS016981">
    <property type="protein sequence ID" value="KMU82320.1"/>
    <property type="molecule type" value="Genomic_DNA"/>
</dbReference>
<evidence type="ECO:0000313" key="1">
    <source>
        <dbReference type="EMBL" id="KMU82320.1"/>
    </source>
</evidence>
<reference evidence="2" key="1">
    <citation type="journal article" date="2010" name="Genome Res.">
        <title>Population genomic sequencing of Coccidioides fungi reveals recent hybridization and transposon control.</title>
        <authorList>
            <person name="Neafsey D.E."/>
            <person name="Barker B.M."/>
            <person name="Sharpton T.J."/>
            <person name="Stajich J.E."/>
            <person name="Park D.J."/>
            <person name="Whiston E."/>
            <person name="Hung C.-Y."/>
            <person name="McMahan C."/>
            <person name="White J."/>
            <person name="Sykes S."/>
            <person name="Heiman D."/>
            <person name="Young S."/>
            <person name="Zeng Q."/>
            <person name="Abouelleil A."/>
            <person name="Aftuck L."/>
            <person name="Bessette D."/>
            <person name="Brown A."/>
            <person name="FitzGerald M."/>
            <person name="Lui A."/>
            <person name="Macdonald J.P."/>
            <person name="Priest M."/>
            <person name="Orbach M.J."/>
            <person name="Galgiani J.N."/>
            <person name="Kirkland T.N."/>
            <person name="Cole G.T."/>
            <person name="Birren B.W."/>
            <person name="Henn M.R."/>
            <person name="Taylor J.W."/>
            <person name="Rounsley S.D."/>
        </authorList>
    </citation>
    <scope>NUCLEOTIDE SEQUENCE [LARGE SCALE GENOMIC DNA]</scope>
    <source>
        <strain evidence="2">H538.4</strain>
    </source>
</reference>
<dbReference type="Proteomes" id="UP000054563">
    <property type="component" value="Unassembled WGS sequence"/>
</dbReference>
<dbReference type="AlphaFoldDB" id="A0A0J8RAV3"/>
<dbReference type="VEuPathDB" id="FungiDB:CIHG_00103"/>
<protein>
    <submittedName>
        <fullName evidence="1">Uncharacterized protein</fullName>
    </submittedName>
</protein>
<accession>A0A0J8RAV3</accession>